<organism evidence="8 9">
    <name type="scientific">Algicella marina</name>
    <dbReference type="NCBI Taxonomy" id="2683284"/>
    <lineage>
        <taxon>Bacteria</taxon>
        <taxon>Pseudomonadati</taxon>
        <taxon>Pseudomonadota</taxon>
        <taxon>Alphaproteobacteria</taxon>
        <taxon>Rhodobacterales</taxon>
        <taxon>Paracoccaceae</taxon>
        <taxon>Algicella</taxon>
    </lineage>
</organism>
<dbReference type="InterPro" id="IPR002173">
    <property type="entry name" value="Carboh/pur_kinase_PfkB_CS"/>
</dbReference>
<dbReference type="InterPro" id="IPR030830">
    <property type="entry name" value="Myo_inos_IolC"/>
</dbReference>
<dbReference type="GO" id="GO:0047590">
    <property type="term" value="F:5-dehydro-2-deoxygluconokinase activity"/>
    <property type="evidence" value="ECO:0007669"/>
    <property type="project" value="UniProtKB-EC"/>
</dbReference>
<dbReference type="Gene3D" id="3.20.20.70">
    <property type="entry name" value="Aldolase class I"/>
    <property type="match status" value="1"/>
</dbReference>
<name>A0A6P1T152_9RHOB</name>
<dbReference type="Proteomes" id="UP000464495">
    <property type="component" value="Chromosome"/>
</dbReference>
<dbReference type="NCBIfam" id="TIGR04382">
    <property type="entry name" value="myo_inos_iolC_N"/>
    <property type="match status" value="1"/>
</dbReference>
<reference evidence="8 9" key="1">
    <citation type="submission" date="2019-12" db="EMBL/GenBank/DDBJ databases">
        <title>Complete genome sequence of Algicella marina strain 9Alg 56(T) isolated from the red alga Tichocarpus crinitus.</title>
        <authorList>
            <person name="Kim S.-G."/>
            <person name="Nedashkovskaya O.I."/>
        </authorList>
    </citation>
    <scope>NUCLEOTIDE SEQUENCE [LARGE SCALE GENOMIC DNA]</scope>
    <source>
        <strain evidence="8 9">9Alg 56</strain>
    </source>
</reference>
<keyword evidence="3" id="KW-0547">Nucleotide-binding</keyword>
<dbReference type="CDD" id="cd01166">
    <property type="entry name" value="KdgK"/>
    <property type="match status" value="1"/>
</dbReference>
<dbReference type="PANTHER" id="PTHR43085:SF49">
    <property type="entry name" value="5-DEHYDRO-2-DEOXYGLUCONOKINASE"/>
    <property type="match status" value="1"/>
</dbReference>
<dbReference type="InterPro" id="IPR013785">
    <property type="entry name" value="Aldolase_TIM"/>
</dbReference>
<evidence type="ECO:0000256" key="1">
    <source>
        <dbReference type="ARBA" id="ARBA00010688"/>
    </source>
</evidence>
<dbReference type="AlphaFoldDB" id="A0A6P1T152"/>
<dbReference type="InterPro" id="IPR050306">
    <property type="entry name" value="PfkB_Carbo_kinase"/>
</dbReference>
<keyword evidence="4 8" id="KW-0418">Kinase</keyword>
<dbReference type="Pfam" id="PF00294">
    <property type="entry name" value="PfkB"/>
    <property type="match status" value="1"/>
</dbReference>
<dbReference type="SUPFAM" id="SSF53613">
    <property type="entry name" value="Ribokinase-like"/>
    <property type="match status" value="1"/>
</dbReference>
<keyword evidence="9" id="KW-1185">Reference proteome</keyword>
<dbReference type="PROSITE" id="PS00583">
    <property type="entry name" value="PFKB_KINASES_1"/>
    <property type="match status" value="1"/>
</dbReference>
<sequence>MKQLDLITIGRSSVDLYGAQIGGRLEDMGSFDKYIGGSPTNIACGTARLGLKSAVITGVGDEHMGRFIREQLVREGVNVDGVKTDPDRLTALVLLGIRDQEQFPLIFYRENCADMGLTVADIDPEFIRSARAVVATGTHLSHPQVEAATLKALTLARETGMRTALDIDYRPNLWGVASHGEGESRFVESATVTAKLQSTLHLFDLIVGTEEEFHIAGGTTDTIAALRKVRQVSGATLVCKRGAAGAVAFTGEVPESLDDGEAGPGFPIEVFNVLGAGDGFMSGLLKGWLDDEDWPTALKYANACGAFAVSRHGCTPAYPSWEELQFFFKRGIKRPDLRNDVELEQVHWATNRQGDWSTVKTFAFDHRLQLEEMDGYTLEKGARFKELCLDAALTVQDGQSGYGILCDNRIGRSALHRASGTGLWIGRPTELPGSRPIEFETDLGEDFGRFREWPRENVVKLLIFVHPDDDRETMDAHIHRVRRLFTAARRNNLEFLLEIIPSKVGPVDDETSAKLIQTFYDAGVYPDWWKLEPFKTEAAWQNAARAIEFNDPRTRGIVVLGLDAPEDELAASFALAAKQPLVKGFAVGRTIFGNAARNWLTGTITDGEAVTEMAENYARLCVIWDKARAEARRNMG</sequence>
<evidence type="ECO:0000256" key="5">
    <source>
        <dbReference type="ARBA" id="ARBA00022840"/>
    </source>
</evidence>
<accession>A0A6P1T152</accession>
<dbReference type="InterPro" id="IPR018659">
    <property type="entry name" value="DUF2090"/>
</dbReference>
<dbReference type="EMBL" id="CP046620">
    <property type="protein sequence ID" value="QHQ35373.1"/>
    <property type="molecule type" value="Genomic_DNA"/>
</dbReference>
<dbReference type="Gene3D" id="3.40.1190.20">
    <property type="match status" value="1"/>
</dbReference>
<comment type="similarity">
    <text evidence="1">Belongs to the carbohydrate kinase PfkB family.</text>
</comment>
<proteinExistence type="inferred from homology"/>
<evidence type="ECO:0000259" key="6">
    <source>
        <dbReference type="Pfam" id="PF00294"/>
    </source>
</evidence>
<evidence type="ECO:0000313" key="8">
    <source>
        <dbReference type="EMBL" id="QHQ35373.1"/>
    </source>
</evidence>
<dbReference type="GO" id="GO:0005524">
    <property type="term" value="F:ATP binding"/>
    <property type="evidence" value="ECO:0007669"/>
    <property type="project" value="UniProtKB-KW"/>
</dbReference>
<dbReference type="InterPro" id="IPR023314">
    <property type="entry name" value="Myo_inos_IolC-like_sf"/>
</dbReference>
<dbReference type="Pfam" id="PF09863">
    <property type="entry name" value="DUF2090"/>
    <property type="match status" value="1"/>
</dbReference>
<protein>
    <submittedName>
        <fullName evidence="8">5-dehydro-2-deoxygluconokinase</fullName>
        <ecNumber evidence="8">2.7.1.92</ecNumber>
    </submittedName>
</protein>
<feature type="domain" description="DUF2090" evidence="7">
    <location>
        <begin position="323"/>
        <end position="627"/>
    </location>
</feature>
<dbReference type="RefSeq" id="WP_161861935.1">
    <property type="nucleotide sequence ID" value="NZ_CP046620.1"/>
</dbReference>
<evidence type="ECO:0000259" key="7">
    <source>
        <dbReference type="Pfam" id="PF09863"/>
    </source>
</evidence>
<evidence type="ECO:0000256" key="4">
    <source>
        <dbReference type="ARBA" id="ARBA00022777"/>
    </source>
</evidence>
<dbReference type="InterPro" id="IPR011611">
    <property type="entry name" value="PfkB_dom"/>
</dbReference>
<keyword evidence="2 8" id="KW-0808">Transferase</keyword>
<dbReference type="PANTHER" id="PTHR43085">
    <property type="entry name" value="HEXOKINASE FAMILY MEMBER"/>
    <property type="match status" value="1"/>
</dbReference>
<dbReference type="PROSITE" id="PS00584">
    <property type="entry name" value="PFKB_KINASES_2"/>
    <property type="match status" value="1"/>
</dbReference>
<gene>
    <name evidence="8" type="primary">iolC</name>
    <name evidence="8" type="ORF">GO499_09280</name>
</gene>
<dbReference type="Gene3D" id="2.20.150.10">
    <property type="entry name" value="putative 5-dehydro-2- deoxygluconokinase"/>
    <property type="match status" value="1"/>
</dbReference>
<evidence type="ECO:0000256" key="3">
    <source>
        <dbReference type="ARBA" id="ARBA00022741"/>
    </source>
</evidence>
<dbReference type="InterPro" id="IPR029056">
    <property type="entry name" value="Ribokinase-like"/>
</dbReference>
<evidence type="ECO:0000256" key="2">
    <source>
        <dbReference type="ARBA" id="ARBA00022679"/>
    </source>
</evidence>
<evidence type="ECO:0000313" key="9">
    <source>
        <dbReference type="Proteomes" id="UP000464495"/>
    </source>
</evidence>
<keyword evidence="5" id="KW-0067">ATP-binding</keyword>
<dbReference type="EC" id="2.7.1.92" evidence="8"/>
<feature type="domain" description="Carbohydrate kinase PfkB" evidence="6">
    <location>
        <begin position="5"/>
        <end position="319"/>
    </location>
</feature>
<dbReference type="KEGG" id="amaq:GO499_09280"/>